<dbReference type="SUPFAM" id="SSF56219">
    <property type="entry name" value="DNase I-like"/>
    <property type="match status" value="1"/>
</dbReference>
<keyword evidence="2" id="KW-0472">Membrane</keyword>
<proteinExistence type="predicted"/>
<keyword evidence="2" id="KW-0812">Transmembrane</keyword>
<feature type="domain" description="Endonuclease/exonuclease/phosphatase" evidence="3">
    <location>
        <begin position="123"/>
        <end position="351"/>
    </location>
</feature>
<keyword evidence="2" id="KW-1133">Transmembrane helix</keyword>
<feature type="region of interest" description="Disordered" evidence="1">
    <location>
        <begin position="76"/>
        <end position="117"/>
    </location>
</feature>
<feature type="transmembrane region" description="Helical" evidence="2">
    <location>
        <begin position="15"/>
        <end position="37"/>
    </location>
</feature>
<keyword evidence="5" id="KW-1185">Reference proteome</keyword>
<name>A0ABT8TQX4_9ACTN</name>
<dbReference type="InterPro" id="IPR036691">
    <property type="entry name" value="Endo/exonu/phosph_ase_sf"/>
</dbReference>
<organism evidence="4 5">
    <name type="scientific">Nocardioides cremeus</name>
    <dbReference type="NCBI Taxonomy" id="3058044"/>
    <lineage>
        <taxon>Bacteria</taxon>
        <taxon>Bacillati</taxon>
        <taxon>Actinomycetota</taxon>
        <taxon>Actinomycetes</taxon>
        <taxon>Propionibacteriales</taxon>
        <taxon>Nocardioidaceae</taxon>
        <taxon>Nocardioides</taxon>
    </lineage>
</organism>
<evidence type="ECO:0000256" key="1">
    <source>
        <dbReference type="SAM" id="MobiDB-lite"/>
    </source>
</evidence>
<sequence length="365" mass="38845">MTKHAGAPAGPGGPLVQGLLAGVLTLVIGAVAVLLVLSRDGDATVVDADGQPVAEANRAGPRSIVTGVVMQPEEWLGEPGETRTPSPQKIRGGGRLARAAQRATQREEEEEQTQAPTTFRVSSFNVLGANHTKPGGRHARFTDGVTRMRWAVQILAGQGVSVAGLQELQAPQYNTLRSVAPVWQVYPGPGMGPGPLANSVVWRSDVWTRVEAYTVPIPYFKGRRVPMPYVKLQHNQTGQQIWIANFHNPADAKGPAQKWRNAAVAIEAQLANRLTADGTPLVMTGDFNDRAEFFCPITRSTTLRAANGGSTGSACAPPARMNVDWILGSPDISFSQFAALETELVNRTTDHPVIVATAAIGGSEE</sequence>
<evidence type="ECO:0000259" key="3">
    <source>
        <dbReference type="Pfam" id="PF03372"/>
    </source>
</evidence>
<evidence type="ECO:0000313" key="4">
    <source>
        <dbReference type="EMBL" id="MDO3395759.1"/>
    </source>
</evidence>
<evidence type="ECO:0000313" key="5">
    <source>
        <dbReference type="Proteomes" id="UP001168363"/>
    </source>
</evidence>
<dbReference type="EMBL" id="JAULSC010000006">
    <property type="protein sequence ID" value="MDO3395759.1"/>
    <property type="molecule type" value="Genomic_DNA"/>
</dbReference>
<dbReference type="Pfam" id="PF03372">
    <property type="entry name" value="Exo_endo_phos"/>
    <property type="match status" value="1"/>
</dbReference>
<evidence type="ECO:0000256" key="2">
    <source>
        <dbReference type="SAM" id="Phobius"/>
    </source>
</evidence>
<dbReference type="Proteomes" id="UP001168363">
    <property type="component" value="Unassembled WGS sequence"/>
</dbReference>
<protein>
    <recommendedName>
        <fullName evidence="3">Endonuclease/exonuclease/phosphatase domain-containing protein</fullName>
    </recommendedName>
</protein>
<dbReference type="Gene3D" id="3.60.10.10">
    <property type="entry name" value="Endonuclease/exonuclease/phosphatase"/>
    <property type="match status" value="1"/>
</dbReference>
<dbReference type="RefSeq" id="WP_302707285.1">
    <property type="nucleotide sequence ID" value="NZ_JAULSC010000006.1"/>
</dbReference>
<comment type="caution">
    <text evidence="4">The sequence shown here is derived from an EMBL/GenBank/DDBJ whole genome shotgun (WGS) entry which is preliminary data.</text>
</comment>
<gene>
    <name evidence="4" type="ORF">QWJ41_08535</name>
</gene>
<dbReference type="InterPro" id="IPR005135">
    <property type="entry name" value="Endo/exonuclease/phosphatase"/>
</dbReference>
<reference evidence="4" key="1">
    <citation type="submission" date="2023-06" db="EMBL/GenBank/DDBJ databases">
        <title>Genome sequence of Nocardioides sp. SOB44.</title>
        <authorList>
            <person name="Zhang G."/>
        </authorList>
    </citation>
    <scope>NUCLEOTIDE SEQUENCE</scope>
    <source>
        <strain evidence="4">SOB44</strain>
    </source>
</reference>
<accession>A0ABT8TQX4</accession>